<feature type="domain" description="Cadherin" evidence="11">
    <location>
        <begin position="287"/>
        <end position="333"/>
    </location>
</feature>
<evidence type="ECO:0000256" key="6">
    <source>
        <dbReference type="ARBA" id="ARBA00022989"/>
    </source>
</evidence>
<dbReference type="CDD" id="cd11304">
    <property type="entry name" value="Cadherin_repeat"/>
    <property type="match status" value="3"/>
</dbReference>
<evidence type="ECO:0000256" key="2">
    <source>
        <dbReference type="ARBA" id="ARBA00022692"/>
    </source>
</evidence>
<evidence type="ECO:0000256" key="10">
    <source>
        <dbReference type="SAM" id="MobiDB-lite"/>
    </source>
</evidence>
<feature type="domain" description="Cadherin" evidence="11">
    <location>
        <begin position="170"/>
        <end position="230"/>
    </location>
</feature>
<dbReference type="InterPro" id="IPR050174">
    <property type="entry name" value="Protocadherin/Cadherin-CA"/>
</dbReference>
<keyword evidence="3" id="KW-0677">Repeat</keyword>
<accession>A0A151MHQ0</accession>
<dbReference type="STRING" id="8496.A0A151MHQ0"/>
<dbReference type="Gene3D" id="2.60.40.60">
    <property type="entry name" value="Cadherins"/>
    <property type="match status" value="3"/>
</dbReference>
<dbReference type="EMBL" id="AKHW03006155">
    <property type="protein sequence ID" value="KYO24048.1"/>
    <property type="molecule type" value="Genomic_DNA"/>
</dbReference>
<dbReference type="Proteomes" id="UP000050525">
    <property type="component" value="Unassembled WGS sequence"/>
</dbReference>
<evidence type="ECO:0000256" key="8">
    <source>
        <dbReference type="ARBA" id="ARBA00023180"/>
    </source>
</evidence>
<keyword evidence="7" id="KW-0472">Membrane</keyword>
<dbReference type="SUPFAM" id="SSF49313">
    <property type="entry name" value="Cadherin-like"/>
    <property type="match status" value="3"/>
</dbReference>
<dbReference type="PANTHER" id="PTHR24028:SF46">
    <property type="entry name" value="PROTOCADHERIN-8"/>
    <property type="match status" value="1"/>
</dbReference>
<dbReference type="GO" id="GO:0005509">
    <property type="term" value="F:calcium ion binding"/>
    <property type="evidence" value="ECO:0007669"/>
    <property type="project" value="UniProtKB-UniRule"/>
</dbReference>
<dbReference type="GO" id="GO:0007156">
    <property type="term" value="P:homophilic cell adhesion via plasma membrane adhesion molecules"/>
    <property type="evidence" value="ECO:0007669"/>
    <property type="project" value="InterPro"/>
</dbReference>
<evidence type="ECO:0000256" key="3">
    <source>
        <dbReference type="ARBA" id="ARBA00022737"/>
    </source>
</evidence>
<dbReference type="PROSITE" id="PS00232">
    <property type="entry name" value="CADHERIN_1"/>
    <property type="match status" value="2"/>
</dbReference>
<evidence type="ECO:0000256" key="5">
    <source>
        <dbReference type="ARBA" id="ARBA00022889"/>
    </source>
</evidence>
<keyword evidence="6" id="KW-1133">Transmembrane helix</keyword>
<evidence type="ECO:0000259" key="11">
    <source>
        <dbReference type="PROSITE" id="PS50268"/>
    </source>
</evidence>
<name>A0A151MHQ0_ALLMI</name>
<dbReference type="PANTHER" id="PTHR24028">
    <property type="entry name" value="CADHERIN-87A"/>
    <property type="match status" value="1"/>
</dbReference>
<evidence type="ECO:0000256" key="7">
    <source>
        <dbReference type="ARBA" id="ARBA00023136"/>
    </source>
</evidence>
<evidence type="ECO:0000256" key="9">
    <source>
        <dbReference type="PROSITE-ProRule" id="PRU00043"/>
    </source>
</evidence>
<dbReference type="InterPro" id="IPR015919">
    <property type="entry name" value="Cadherin-like_sf"/>
</dbReference>
<dbReference type="FunFam" id="2.60.40.60:FF:000002">
    <property type="entry name" value="Protocadherin alpha 2"/>
    <property type="match status" value="1"/>
</dbReference>
<feature type="domain" description="Cadherin" evidence="11">
    <location>
        <begin position="21"/>
        <end position="128"/>
    </location>
</feature>
<dbReference type="GO" id="GO:0005886">
    <property type="term" value="C:plasma membrane"/>
    <property type="evidence" value="ECO:0007669"/>
    <property type="project" value="InterPro"/>
</dbReference>
<sequence length="482" mass="51769">MMDLGASSNFMDISFTKVKTIPAAVAVELREDAAPGAPVLALSAADPDEGANGEVVYGFGSRAAPEVRRLFRLDPHSGRLTLAAPLDYERQRAYELDVEARDRGASPLAATCTVLVRLADVNDNAPGIRLSPLGLGAAGPPGPGLGAGGSPEPSPSALYVRCTLHGHEHFALRRAYGDSYVLVTAAALDRERLPEYNLTLVAEDLGTPPFRTVRPYTVRLRDENDNAPLFAPLPLGRVIYRLLEAQVAGAPISTYVSLDPTTGVLRALCTLDYEALQSHVHVHVLDGFLIAHIAAQDADEGPNAELSYSIAAGAHDLFALHEHTGVLWLRRRLQGGEERKGTVDSQGQVLISSHSSHTCQEGLSASSLSAHSTPDQFSVKDSGKGDSEFNDSDSDISGEGLKKTPSQIMEKQLGTVACEATGLKANLERHDDCILKRAATKIKDVMTHCRGDRCKEKDAVCQIPTKSWRDDDEEPSTDKLKN</sequence>
<dbReference type="PROSITE" id="PS50268">
    <property type="entry name" value="CADHERIN_2"/>
    <property type="match status" value="3"/>
</dbReference>
<comment type="caution">
    <text evidence="12">The sequence shown here is derived from an EMBL/GenBank/DDBJ whole genome shotgun (WGS) entry which is preliminary data.</text>
</comment>
<dbReference type="InterPro" id="IPR020894">
    <property type="entry name" value="Cadherin_CS"/>
</dbReference>
<dbReference type="SMART" id="SM00112">
    <property type="entry name" value="CA"/>
    <property type="match status" value="2"/>
</dbReference>
<keyword evidence="4 9" id="KW-0106">Calcium</keyword>
<comment type="subcellular location">
    <subcellularLocation>
        <location evidence="1">Membrane</location>
        <topology evidence="1">Single-pass membrane protein</topology>
    </subcellularLocation>
</comment>
<keyword evidence="13" id="KW-1185">Reference proteome</keyword>
<evidence type="ECO:0000313" key="12">
    <source>
        <dbReference type="EMBL" id="KYO24048.1"/>
    </source>
</evidence>
<keyword evidence="5" id="KW-0130">Cell adhesion</keyword>
<keyword evidence="2" id="KW-0812">Transmembrane</keyword>
<feature type="compositionally biased region" description="Polar residues" evidence="10">
    <location>
        <begin position="362"/>
        <end position="376"/>
    </location>
</feature>
<evidence type="ECO:0000256" key="1">
    <source>
        <dbReference type="ARBA" id="ARBA00004167"/>
    </source>
</evidence>
<gene>
    <name evidence="12" type="ORF">Y1Q_0004631</name>
</gene>
<evidence type="ECO:0000313" key="13">
    <source>
        <dbReference type="Proteomes" id="UP000050525"/>
    </source>
</evidence>
<protein>
    <recommendedName>
        <fullName evidence="11">Cadherin domain-containing protein</fullName>
    </recommendedName>
</protein>
<organism evidence="12 13">
    <name type="scientific">Alligator mississippiensis</name>
    <name type="common">American alligator</name>
    <dbReference type="NCBI Taxonomy" id="8496"/>
    <lineage>
        <taxon>Eukaryota</taxon>
        <taxon>Metazoa</taxon>
        <taxon>Chordata</taxon>
        <taxon>Craniata</taxon>
        <taxon>Vertebrata</taxon>
        <taxon>Euteleostomi</taxon>
        <taxon>Archelosauria</taxon>
        <taxon>Archosauria</taxon>
        <taxon>Crocodylia</taxon>
        <taxon>Alligatoridae</taxon>
        <taxon>Alligatorinae</taxon>
        <taxon>Alligator</taxon>
    </lineage>
</organism>
<dbReference type="PRINTS" id="PR00205">
    <property type="entry name" value="CADHERIN"/>
</dbReference>
<dbReference type="InterPro" id="IPR002126">
    <property type="entry name" value="Cadherin-like_dom"/>
</dbReference>
<reference evidence="12 13" key="1">
    <citation type="journal article" date="2012" name="Genome Biol.">
        <title>Sequencing three crocodilian genomes to illuminate the evolution of archosaurs and amniotes.</title>
        <authorList>
            <person name="St John J.A."/>
            <person name="Braun E.L."/>
            <person name="Isberg S.R."/>
            <person name="Miles L.G."/>
            <person name="Chong A.Y."/>
            <person name="Gongora J."/>
            <person name="Dalzell P."/>
            <person name="Moran C."/>
            <person name="Bed'hom B."/>
            <person name="Abzhanov A."/>
            <person name="Burgess S.C."/>
            <person name="Cooksey A.M."/>
            <person name="Castoe T.A."/>
            <person name="Crawford N.G."/>
            <person name="Densmore L.D."/>
            <person name="Drew J.C."/>
            <person name="Edwards S.V."/>
            <person name="Faircloth B.C."/>
            <person name="Fujita M.K."/>
            <person name="Greenwold M.J."/>
            <person name="Hoffmann F.G."/>
            <person name="Howard J.M."/>
            <person name="Iguchi T."/>
            <person name="Janes D.E."/>
            <person name="Khan S.Y."/>
            <person name="Kohno S."/>
            <person name="de Koning A.J."/>
            <person name="Lance S.L."/>
            <person name="McCarthy F.M."/>
            <person name="McCormack J.E."/>
            <person name="Merchant M.E."/>
            <person name="Peterson D.G."/>
            <person name="Pollock D.D."/>
            <person name="Pourmand N."/>
            <person name="Raney B.J."/>
            <person name="Roessler K.A."/>
            <person name="Sanford J.R."/>
            <person name="Sawyer R.H."/>
            <person name="Schmidt C.J."/>
            <person name="Triplett E.W."/>
            <person name="Tuberville T.D."/>
            <person name="Venegas-Anaya M."/>
            <person name="Howard J.T."/>
            <person name="Jarvis E.D."/>
            <person name="Guillette L.J.Jr."/>
            <person name="Glenn T.C."/>
            <person name="Green R.E."/>
            <person name="Ray D.A."/>
        </authorList>
    </citation>
    <scope>NUCLEOTIDE SEQUENCE [LARGE SCALE GENOMIC DNA]</scope>
    <source>
        <strain evidence="12">KSC_2009_1</strain>
    </source>
</reference>
<dbReference type="AlphaFoldDB" id="A0A151MHQ0"/>
<keyword evidence="8" id="KW-0325">Glycoprotein</keyword>
<dbReference type="Pfam" id="PF00028">
    <property type="entry name" value="Cadherin"/>
    <property type="match status" value="1"/>
</dbReference>
<proteinExistence type="predicted"/>
<evidence type="ECO:0000256" key="4">
    <source>
        <dbReference type="ARBA" id="ARBA00022837"/>
    </source>
</evidence>
<feature type="region of interest" description="Disordered" evidence="10">
    <location>
        <begin position="362"/>
        <end position="405"/>
    </location>
</feature>